<dbReference type="Proteomes" id="UP000565441">
    <property type="component" value="Unassembled WGS sequence"/>
</dbReference>
<reference evidence="1 2" key="1">
    <citation type="journal article" date="2020" name="ISME J.">
        <title>Uncovering the hidden diversity of litter-decomposition mechanisms in mushroom-forming fungi.</title>
        <authorList>
            <person name="Floudas D."/>
            <person name="Bentzer J."/>
            <person name="Ahren D."/>
            <person name="Johansson T."/>
            <person name="Persson P."/>
            <person name="Tunlid A."/>
        </authorList>
    </citation>
    <scope>NUCLEOTIDE SEQUENCE [LARGE SCALE GENOMIC DNA]</scope>
    <source>
        <strain evidence="1 2">CBS 661.87</strain>
    </source>
</reference>
<accession>A0A8H5GRK5</accession>
<dbReference type="PANTHER" id="PTHR37816:SF1">
    <property type="entry name" value="TOXIN"/>
    <property type="match status" value="1"/>
</dbReference>
<protein>
    <recommendedName>
        <fullName evidence="3">Adenylate kinase</fullName>
    </recommendedName>
</protein>
<evidence type="ECO:0008006" key="3">
    <source>
        <dbReference type="Google" id="ProtNLM"/>
    </source>
</evidence>
<dbReference type="InterPro" id="IPR052922">
    <property type="entry name" value="Cytidylate_Kinase-2"/>
</dbReference>
<dbReference type="AlphaFoldDB" id="A0A8H5GRK5"/>
<dbReference type="Gene3D" id="3.40.50.300">
    <property type="entry name" value="P-loop containing nucleotide triphosphate hydrolases"/>
    <property type="match status" value="1"/>
</dbReference>
<gene>
    <name evidence="1" type="ORF">D9615_010176</name>
</gene>
<comment type="caution">
    <text evidence="1">The sequence shown here is derived from an EMBL/GenBank/DDBJ whole genome shotgun (WGS) entry which is preliminary data.</text>
</comment>
<sequence length="173" mass="19921">MSKSTTGAALAKMLGVPFIALDQLYWEPGWKEASMDEFIAKIRKALNQSDRGWVVDGSYANKGGHIVTEECTDVVWLDPPLVLYFPRLFVRTVLRLFRLREPCSPGCEETWTEAFFSKKSILWWCLTNHWPNRRRNGALMAESFGTDKVKRLGGWGEERRKFLNDVADMCRAK</sequence>
<dbReference type="SUPFAM" id="SSF52540">
    <property type="entry name" value="P-loop containing nucleoside triphosphate hydrolases"/>
    <property type="match status" value="1"/>
</dbReference>
<dbReference type="EMBL" id="JAACJP010000054">
    <property type="protein sequence ID" value="KAF5369707.1"/>
    <property type="molecule type" value="Genomic_DNA"/>
</dbReference>
<dbReference type="InterPro" id="IPR027417">
    <property type="entry name" value="P-loop_NTPase"/>
</dbReference>
<evidence type="ECO:0000313" key="2">
    <source>
        <dbReference type="Proteomes" id="UP000565441"/>
    </source>
</evidence>
<keyword evidence="2" id="KW-1185">Reference proteome</keyword>
<organism evidence="1 2">
    <name type="scientific">Tricholomella constricta</name>
    <dbReference type="NCBI Taxonomy" id="117010"/>
    <lineage>
        <taxon>Eukaryota</taxon>
        <taxon>Fungi</taxon>
        <taxon>Dikarya</taxon>
        <taxon>Basidiomycota</taxon>
        <taxon>Agaricomycotina</taxon>
        <taxon>Agaricomycetes</taxon>
        <taxon>Agaricomycetidae</taxon>
        <taxon>Agaricales</taxon>
        <taxon>Tricholomatineae</taxon>
        <taxon>Lyophyllaceae</taxon>
        <taxon>Tricholomella</taxon>
    </lineage>
</organism>
<name>A0A8H5GRK5_9AGAR</name>
<proteinExistence type="predicted"/>
<dbReference type="OrthoDB" id="65590at2759"/>
<evidence type="ECO:0000313" key="1">
    <source>
        <dbReference type="EMBL" id="KAF5369707.1"/>
    </source>
</evidence>
<dbReference type="PANTHER" id="PTHR37816">
    <property type="entry name" value="YALI0E33011P"/>
    <property type="match status" value="1"/>
</dbReference>